<reference evidence="2 3" key="1">
    <citation type="submission" date="2023-03" db="EMBL/GenBank/DDBJ databases">
        <title>Roseibium porphyridii sp. nov. and Roseibium rhodosorbium sp. nov. isolated from marine algae, Porphyridium cruentum and Rhodosorus marinus, respectively.</title>
        <authorList>
            <person name="Lee M.W."/>
            <person name="Choi B.J."/>
            <person name="Lee J.K."/>
            <person name="Choi D.G."/>
            <person name="Baek J.H."/>
            <person name="Bayburt H."/>
            <person name="Kim J.M."/>
            <person name="Han D.M."/>
            <person name="Kim K.H."/>
            <person name="Jeon C.O."/>
        </authorList>
    </citation>
    <scope>NUCLEOTIDE SEQUENCE [LARGE SCALE GENOMIC DNA]</scope>
    <source>
        <strain evidence="2 3">KMA01</strain>
    </source>
</reference>
<sequence length="198" mass="21779">MQTTQRPSLSIATEHMTRAPAQPTLQLRAHGAMAKPASAIVTYIKIIAPSALTAALWTHVWLGSFGSIMMAVAVMGAFLVLSRLFFAVGKHSGWARRVAFGERIWLNRMVVPIPQNLNFRITTLYLVFWTGTLVAITGGFTASLLLALSGLTVAYATQFVCFRKLIHLHSIMQDKAALYRFWSIEAVNDNSKAGRQSA</sequence>
<accession>A0ABY8EXP7</accession>
<protein>
    <submittedName>
        <fullName evidence="2">Uncharacterized protein</fullName>
    </submittedName>
</protein>
<dbReference type="EMBL" id="CP120863">
    <property type="protein sequence ID" value="WFE87833.1"/>
    <property type="molecule type" value="Genomic_DNA"/>
</dbReference>
<feature type="transmembrane region" description="Helical" evidence="1">
    <location>
        <begin position="142"/>
        <end position="162"/>
    </location>
</feature>
<keyword evidence="3" id="KW-1185">Reference proteome</keyword>
<proteinExistence type="predicted"/>
<organism evidence="2 3">
    <name type="scientific">Roseibium porphyridii</name>
    <dbReference type="NCBI Taxonomy" id="2866279"/>
    <lineage>
        <taxon>Bacteria</taxon>
        <taxon>Pseudomonadati</taxon>
        <taxon>Pseudomonadota</taxon>
        <taxon>Alphaproteobacteria</taxon>
        <taxon>Hyphomicrobiales</taxon>
        <taxon>Stappiaceae</taxon>
        <taxon>Roseibium</taxon>
    </lineage>
</organism>
<dbReference type="Proteomes" id="UP001209803">
    <property type="component" value="Chromosome"/>
</dbReference>
<keyword evidence="1" id="KW-0472">Membrane</keyword>
<evidence type="ECO:0000256" key="1">
    <source>
        <dbReference type="SAM" id="Phobius"/>
    </source>
</evidence>
<name>A0ABY8EXP7_9HYPH</name>
<feature type="transmembrane region" description="Helical" evidence="1">
    <location>
        <begin position="68"/>
        <end position="88"/>
    </location>
</feature>
<dbReference type="InterPro" id="IPR046595">
    <property type="entry name" value="DUF6653"/>
</dbReference>
<dbReference type="Pfam" id="PF20358">
    <property type="entry name" value="DUF6653"/>
    <property type="match status" value="1"/>
</dbReference>
<dbReference type="RefSeq" id="WP_265681469.1">
    <property type="nucleotide sequence ID" value="NZ_CP120863.1"/>
</dbReference>
<feature type="transmembrane region" description="Helical" evidence="1">
    <location>
        <begin position="43"/>
        <end position="62"/>
    </location>
</feature>
<feature type="transmembrane region" description="Helical" evidence="1">
    <location>
        <begin position="117"/>
        <end position="136"/>
    </location>
</feature>
<keyword evidence="1" id="KW-0812">Transmembrane</keyword>
<gene>
    <name evidence="2" type="ORF">K1718_16890</name>
</gene>
<keyword evidence="1" id="KW-1133">Transmembrane helix</keyword>
<evidence type="ECO:0000313" key="3">
    <source>
        <dbReference type="Proteomes" id="UP001209803"/>
    </source>
</evidence>
<evidence type="ECO:0000313" key="2">
    <source>
        <dbReference type="EMBL" id="WFE87833.1"/>
    </source>
</evidence>